<proteinExistence type="predicted"/>
<comment type="caution">
    <text evidence="2">The sequence shown here is derived from an EMBL/GenBank/DDBJ whole genome shotgun (WGS) entry which is preliminary data.</text>
</comment>
<evidence type="ECO:0000313" key="2">
    <source>
        <dbReference type="EMBL" id="KKW10824.1"/>
    </source>
</evidence>
<keyword evidence="1" id="KW-1133">Transmembrane helix</keyword>
<dbReference type="EMBL" id="LCQD01000029">
    <property type="protein sequence ID" value="KKW10824.1"/>
    <property type="molecule type" value="Genomic_DNA"/>
</dbReference>
<keyword evidence="1" id="KW-0812">Transmembrane</keyword>
<accession>A0A0G1YWS8</accession>
<evidence type="ECO:0000313" key="3">
    <source>
        <dbReference type="Proteomes" id="UP000034588"/>
    </source>
</evidence>
<dbReference type="Proteomes" id="UP000034588">
    <property type="component" value="Unassembled WGS sequence"/>
</dbReference>
<reference evidence="2 3" key="1">
    <citation type="journal article" date="2015" name="Nature">
        <title>rRNA introns, odd ribosomes, and small enigmatic genomes across a large radiation of phyla.</title>
        <authorList>
            <person name="Brown C.T."/>
            <person name="Hug L.A."/>
            <person name="Thomas B.C."/>
            <person name="Sharon I."/>
            <person name="Castelle C.J."/>
            <person name="Singh A."/>
            <person name="Wilkins M.J."/>
            <person name="Williams K.H."/>
            <person name="Banfield J.F."/>
        </authorList>
    </citation>
    <scope>NUCLEOTIDE SEQUENCE [LARGE SCALE GENOMIC DNA]</scope>
</reference>
<dbReference type="AlphaFoldDB" id="A0A0G1YWS8"/>
<organism evidence="2 3">
    <name type="scientific">Candidatus Gottesmanbacteria bacterium GW2011_GWB1_49_7</name>
    <dbReference type="NCBI Taxonomy" id="1618448"/>
    <lineage>
        <taxon>Bacteria</taxon>
        <taxon>Candidatus Gottesmaniibacteriota</taxon>
    </lineage>
</organism>
<feature type="transmembrane region" description="Helical" evidence="1">
    <location>
        <begin position="20"/>
        <end position="42"/>
    </location>
</feature>
<evidence type="ECO:0000256" key="1">
    <source>
        <dbReference type="SAM" id="Phobius"/>
    </source>
</evidence>
<protein>
    <submittedName>
        <fullName evidence="2">Uncharacterized protein</fullName>
    </submittedName>
</protein>
<keyword evidence="1" id="KW-0472">Membrane</keyword>
<sequence length="44" mass="4564">MGTKLFFTGIAIALLLPPVINIPAASVVGAVLGFIGIVLIWLDK</sequence>
<gene>
    <name evidence="2" type="ORF">UY48_C0029G0011</name>
</gene>
<name>A0A0G1YWS8_9BACT</name>